<dbReference type="AlphaFoldDB" id="A0A7S4NNQ0"/>
<organism evidence="2">
    <name type="scientific">Guillardia theta</name>
    <name type="common">Cryptophyte</name>
    <name type="synonym">Cryptomonas phi</name>
    <dbReference type="NCBI Taxonomy" id="55529"/>
    <lineage>
        <taxon>Eukaryota</taxon>
        <taxon>Cryptophyceae</taxon>
        <taxon>Pyrenomonadales</taxon>
        <taxon>Geminigeraceae</taxon>
        <taxon>Guillardia</taxon>
    </lineage>
</organism>
<feature type="compositionally biased region" description="Basic and acidic residues" evidence="1">
    <location>
        <begin position="538"/>
        <end position="557"/>
    </location>
</feature>
<evidence type="ECO:0000313" key="2">
    <source>
        <dbReference type="EMBL" id="CAE2299059.1"/>
    </source>
</evidence>
<feature type="compositionally biased region" description="Basic and acidic residues" evidence="1">
    <location>
        <begin position="298"/>
        <end position="313"/>
    </location>
</feature>
<sequence>MVSSYSVRWALCGDGMKIQREGLKVEKVSNIPDFSVALSGSFGSVPKVQSMEVVFEGDCKYFAVGVAKASVPLDDSLRRLPSGSAWFVLNKGFLCDGKEFEDETLDPLSLGDKISVEFDHMDHTVKFLRDSFVIGEIQDLPDDDLRFCCYMDGTHSSCMIMDKSEDNHVSLDSEDFKELPETYEKYRLLGLKEKEPPVMNDEIVEYKDTNLFQEFPKENVHMSPRDPDESERESMFDCATCLELFPAEHGDKDEAPMQRTDLQDANPEQFVGHGVSRESENKEEAQEHQTKHRQRRAQPRDRGRHEQVDEESRVGVSAHLVKCEACAELSYVRTIIDQITESLRSGQLQDVEKNLSPQTRNKTAKKLQELSSLVLQATGGLSYQSSPLQRAHQDILEQYSALERESEHLRDELSFSKKERQYLSSEVSRLTSRMQTLESSIMRLQMECSQKEEALRNLSGNDLSNDGRLSHPLKSSVSPSVSPSIPRFNDSCDSARKQLDKPAFGLHVEESAPNFGLSPQSHVTPRHSSTSPYADALTSRKDPPFSPDSEAKRKEKINYAMLC</sequence>
<proteinExistence type="predicted"/>
<reference evidence="2" key="1">
    <citation type="submission" date="2021-01" db="EMBL/GenBank/DDBJ databases">
        <authorList>
            <person name="Corre E."/>
            <person name="Pelletier E."/>
            <person name="Niang G."/>
            <person name="Scheremetjew M."/>
            <person name="Finn R."/>
            <person name="Kale V."/>
            <person name="Holt S."/>
            <person name="Cochrane G."/>
            <person name="Meng A."/>
            <person name="Brown T."/>
            <person name="Cohen L."/>
        </authorList>
    </citation>
    <scope>NUCLEOTIDE SEQUENCE</scope>
    <source>
        <strain evidence="2">CCMP 2712</strain>
    </source>
</reference>
<dbReference type="EMBL" id="HBKN01018924">
    <property type="protein sequence ID" value="CAE2299059.1"/>
    <property type="molecule type" value="Transcribed_RNA"/>
</dbReference>
<feature type="region of interest" description="Disordered" evidence="1">
    <location>
        <begin position="510"/>
        <end position="557"/>
    </location>
</feature>
<feature type="compositionally biased region" description="Polar residues" evidence="1">
    <location>
        <begin position="517"/>
        <end position="532"/>
    </location>
</feature>
<feature type="compositionally biased region" description="Low complexity" evidence="1">
    <location>
        <begin position="475"/>
        <end position="484"/>
    </location>
</feature>
<evidence type="ECO:0000256" key="1">
    <source>
        <dbReference type="SAM" id="MobiDB-lite"/>
    </source>
</evidence>
<evidence type="ECO:0008006" key="3">
    <source>
        <dbReference type="Google" id="ProtNLM"/>
    </source>
</evidence>
<accession>A0A7S4NNQ0</accession>
<feature type="compositionally biased region" description="Basic and acidic residues" evidence="1">
    <location>
        <begin position="275"/>
        <end position="289"/>
    </location>
</feature>
<feature type="region of interest" description="Disordered" evidence="1">
    <location>
        <begin position="458"/>
        <end position="493"/>
    </location>
</feature>
<protein>
    <recommendedName>
        <fullName evidence="3">B30.2/SPRY domain-containing protein</fullName>
    </recommendedName>
</protein>
<feature type="region of interest" description="Disordered" evidence="1">
    <location>
        <begin position="272"/>
        <end position="314"/>
    </location>
</feature>
<name>A0A7S4NNQ0_GUITH</name>
<gene>
    <name evidence="2" type="ORF">GTHE00462_LOCUS14927</name>
</gene>